<dbReference type="RefSeq" id="WP_325758040.1">
    <property type="nucleotide sequence ID" value="NZ_JAQGFN010000033.1"/>
</dbReference>
<proteinExistence type="predicted"/>
<dbReference type="EMBL" id="JAQGFR010000095">
    <property type="protein sequence ID" value="MEB8513124.1"/>
    <property type="molecule type" value="Genomic_DNA"/>
</dbReference>
<dbReference type="Proteomes" id="UP001308776">
    <property type="component" value="Unassembled WGS sequence"/>
</dbReference>
<accession>A0ABU6FM49</accession>
<comment type="caution">
    <text evidence="1">The sequence shown here is derived from an EMBL/GenBank/DDBJ whole genome shotgun (WGS) entry which is preliminary data.</text>
</comment>
<name>A0ABU6FM49_9PROT</name>
<evidence type="ECO:0000313" key="1">
    <source>
        <dbReference type="EMBL" id="MEB8513124.1"/>
    </source>
</evidence>
<reference evidence="1 2" key="1">
    <citation type="submission" date="2022-11" db="EMBL/GenBank/DDBJ databases">
        <title>Comparative genomics analysis of Acidithiobacillus ferriphilus.</title>
        <authorList>
            <person name="Ma L."/>
        </authorList>
    </citation>
    <scope>NUCLEOTIDE SEQUENCE [LARGE SCALE GENOMIC DNA]</scope>
    <source>
        <strain evidence="1 2">DY15</strain>
    </source>
</reference>
<sequence length="89" mass="10161">FRADLEATATVGSPMQCMLKGVCAQCLQWQIDPETGQRTKAVFSCAQQDQPLAWVDLDNLTARQSQNRLLEYLSSKWLNMVLTDNKRRQ</sequence>
<keyword evidence="2" id="KW-1185">Reference proteome</keyword>
<evidence type="ECO:0000313" key="2">
    <source>
        <dbReference type="Proteomes" id="UP001308776"/>
    </source>
</evidence>
<feature type="non-terminal residue" evidence="1">
    <location>
        <position position="1"/>
    </location>
</feature>
<gene>
    <name evidence="1" type="ORF">OW717_03600</name>
</gene>
<protein>
    <submittedName>
        <fullName evidence="1">Uncharacterized protein</fullName>
    </submittedName>
</protein>
<organism evidence="1 2">
    <name type="scientific">Acidithiobacillus ferriphilus</name>
    <dbReference type="NCBI Taxonomy" id="1689834"/>
    <lineage>
        <taxon>Bacteria</taxon>
        <taxon>Pseudomonadati</taxon>
        <taxon>Pseudomonadota</taxon>
        <taxon>Acidithiobacillia</taxon>
        <taxon>Acidithiobacillales</taxon>
        <taxon>Acidithiobacillaceae</taxon>
        <taxon>Acidithiobacillus</taxon>
    </lineage>
</organism>